<sequence>MSCLGCSSKFTFFNKDVGCPNCGFSYCSKCLKLQIAVPKFGNSVCKVCKSCYGTLIEGNENPKSFKGEYCPPESFLRRLESLENPSRPPITLYRKDQHMQKLKLGLSEVDCKIAERLEKLREDRKQQPVPTEEEVARRLAKLKGEDPATVASLHGNRMSYIPPDTRTSQEKADSLVKQFSEEYELDSRQPDAVDEISQRLARLRGQDTSSGQTSAGDKQSGSEVVDTEESQDFMEADDVNAFLVQMQKEMKGHEMKKLDKDTQHCLKAIKTKLSAQTPTEEAENLDEEVEETIQKALHEVALEEELEDDSEGIEEEEELVWCVICDKNPKIRCLDCDGDVYCKSCYTKVHNEWHQDHRNVPFTPKK</sequence>
<keyword evidence="5" id="KW-0175">Coiled coil</keyword>
<evidence type="ECO:0000256" key="5">
    <source>
        <dbReference type="SAM" id="Coils"/>
    </source>
</evidence>
<evidence type="ECO:0000256" key="1">
    <source>
        <dbReference type="ARBA" id="ARBA00022723"/>
    </source>
</evidence>
<feature type="coiled-coil region" evidence="5">
    <location>
        <begin position="279"/>
        <end position="319"/>
    </location>
</feature>
<gene>
    <name evidence="8" type="ORF">L798_07984</name>
</gene>
<feature type="domain" description="FYVE-type" evidence="7">
    <location>
        <begin position="1"/>
        <end position="56"/>
    </location>
</feature>
<dbReference type="GO" id="GO:0030496">
    <property type="term" value="C:midbody"/>
    <property type="evidence" value="ECO:0007669"/>
    <property type="project" value="TreeGrafter"/>
</dbReference>
<evidence type="ECO:0000313" key="9">
    <source>
        <dbReference type="Proteomes" id="UP000027135"/>
    </source>
</evidence>
<reference evidence="8 9" key="1">
    <citation type="journal article" date="2014" name="Nat. Commun.">
        <title>Molecular traces of alternative social organization in a termite genome.</title>
        <authorList>
            <person name="Terrapon N."/>
            <person name="Li C."/>
            <person name="Robertson H.M."/>
            <person name="Ji L."/>
            <person name="Meng X."/>
            <person name="Booth W."/>
            <person name="Chen Z."/>
            <person name="Childers C.P."/>
            <person name="Glastad K.M."/>
            <person name="Gokhale K."/>
            <person name="Gowin J."/>
            <person name="Gronenberg W."/>
            <person name="Hermansen R.A."/>
            <person name="Hu H."/>
            <person name="Hunt B.G."/>
            <person name="Huylmans A.K."/>
            <person name="Khalil S.M."/>
            <person name="Mitchell R.D."/>
            <person name="Munoz-Torres M.C."/>
            <person name="Mustard J.A."/>
            <person name="Pan H."/>
            <person name="Reese J.T."/>
            <person name="Scharf M.E."/>
            <person name="Sun F."/>
            <person name="Vogel H."/>
            <person name="Xiao J."/>
            <person name="Yang W."/>
            <person name="Yang Z."/>
            <person name="Yang Z."/>
            <person name="Zhou J."/>
            <person name="Zhu J."/>
            <person name="Brent C.S."/>
            <person name="Elsik C.G."/>
            <person name="Goodisman M.A."/>
            <person name="Liberles D.A."/>
            <person name="Roe R.M."/>
            <person name="Vargo E.L."/>
            <person name="Vilcinskas A."/>
            <person name="Wang J."/>
            <person name="Bornberg-Bauer E."/>
            <person name="Korb J."/>
            <person name="Zhang G."/>
            <person name="Liebig J."/>
        </authorList>
    </citation>
    <scope>NUCLEOTIDE SEQUENCE [LARGE SCALE GENOMIC DNA]</scope>
    <source>
        <tissue evidence="8">Whole organism</tissue>
    </source>
</reference>
<dbReference type="STRING" id="136037.A0A067REZ5"/>
<proteinExistence type="predicted"/>
<dbReference type="GO" id="GO:0044878">
    <property type="term" value="P:mitotic cytokinesis checkpoint signaling"/>
    <property type="evidence" value="ECO:0007669"/>
    <property type="project" value="TreeGrafter"/>
</dbReference>
<dbReference type="AlphaFoldDB" id="A0A067REZ5"/>
<accession>A0A067REZ5</accession>
<dbReference type="SMART" id="SM00064">
    <property type="entry name" value="FYVE"/>
    <property type="match status" value="1"/>
</dbReference>
<dbReference type="Pfam" id="PF22586">
    <property type="entry name" value="ANCHR-like_BBOX"/>
    <property type="match status" value="1"/>
</dbReference>
<keyword evidence="9" id="KW-1185">Reference proteome</keyword>
<dbReference type="GO" id="GO:0005813">
    <property type="term" value="C:centrosome"/>
    <property type="evidence" value="ECO:0007669"/>
    <property type="project" value="TreeGrafter"/>
</dbReference>
<evidence type="ECO:0000256" key="2">
    <source>
        <dbReference type="ARBA" id="ARBA00022771"/>
    </source>
</evidence>
<dbReference type="InParanoid" id="A0A067REZ5"/>
<dbReference type="SUPFAM" id="SSF57845">
    <property type="entry name" value="B-box zinc-binding domain"/>
    <property type="match status" value="1"/>
</dbReference>
<dbReference type="PANTHER" id="PTHR46603">
    <property type="entry name" value="ABSCISSION/NOCUT CHECKPOINT REGULATOR"/>
    <property type="match status" value="1"/>
</dbReference>
<evidence type="ECO:0000256" key="4">
    <source>
        <dbReference type="PROSITE-ProRule" id="PRU00091"/>
    </source>
</evidence>
<dbReference type="GO" id="GO:0009838">
    <property type="term" value="P:abscission"/>
    <property type="evidence" value="ECO:0007669"/>
    <property type="project" value="TreeGrafter"/>
</dbReference>
<dbReference type="InterPro" id="IPR017455">
    <property type="entry name" value="Znf_FYVE-rel"/>
</dbReference>
<dbReference type="InterPro" id="IPR011011">
    <property type="entry name" value="Znf_FYVE_PHD"/>
</dbReference>
<feature type="compositionally biased region" description="Polar residues" evidence="6">
    <location>
        <begin position="206"/>
        <end position="222"/>
    </location>
</feature>
<protein>
    <submittedName>
        <fullName evidence="8">Zinc finger FYVE domain-containing protein 19</fullName>
    </submittedName>
</protein>
<dbReference type="GO" id="GO:0032266">
    <property type="term" value="F:phosphatidylinositol-3-phosphate binding"/>
    <property type="evidence" value="ECO:0007669"/>
    <property type="project" value="TreeGrafter"/>
</dbReference>
<dbReference type="InterPro" id="IPR013083">
    <property type="entry name" value="Znf_RING/FYVE/PHD"/>
</dbReference>
<evidence type="ECO:0000313" key="8">
    <source>
        <dbReference type="EMBL" id="KDR17531.1"/>
    </source>
</evidence>
<dbReference type="PROSITE" id="PS50178">
    <property type="entry name" value="ZF_FYVE"/>
    <property type="match status" value="1"/>
</dbReference>
<dbReference type="Pfam" id="PF01363">
    <property type="entry name" value="FYVE"/>
    <property type="match status" value="1"/>
</dbReference>
<dbReference type="InterPro" id="IPR000306">
    <property type="entry name" value="Znf_FYVE"/>
</dbReference>
<evidence type="ECO:0000259" key="7">
    <source>
        <dbReference type="PROSITE" id="PS50178"/>
    </source>
</evidence>
<keyword evidence="3" id="KW-0862">Zinc</keyword>
<feature type="region of interest" description="Disordered" evidence="6">
    <location>
        <begin position="202"/>
        <end position="225"/>
    </location>
</feature>
<dbReference type="Proteomes" id="UP000027135">
    <property type="component" value="Unassembled WGS sequence"/>
</dbReference>
<evidence type="ECO:0000256" key="3">
    <source>
        <dbReference type="ARBA" id="ARBA00022833"/>
    </source>
</evidence>
<dbReference type="PANTHER" id="PTHR46603:SF1">
    <property type="entry name" value="ABSCISSION_NOCUT CHECKPOINT REGULATOR"/>
    <property type="match status" value="1"/>
</dbReference>
<evidence type="ECO:0000256" key="6">
    <source>
        <dbReference type="SAM" id="MobiDB-lite"/>
    </source>
</evidence>
<dbReference type="GO" id="GO:0008270">
    <property type="term" value="F:zinc ion binding"/>
    <property type="evidence" value="ECO:0007669"/>
    <property type="project" value="UniProtKB-KW"/>
</dbReference>
<dbReference type="eggNOG" id="KOG1818">
    <property type="taxonomic scope" value="Eukaryota"/>
</dbReference>
<dbReference type="OrthoDB" id="5407799at2759"/>
<keyword evidence="2 4" id="KW-0863">Zinc-finger</keyword>
<dbReference type="OMA" id="CYRECHD"/>
<dbReference type="EMBL" id="KK852730">
    <property type="protein sequence ID" value="KDR17531.1"/>
    <property type="molecule type" value="Genomic_DNA"/>
</dbReference>
<name>A0A067REZ5_ZOONE</name>
<dbReference type="FunCoup" id="A0A067REZ5">
    <property type="interactions" value="34"/>
</dbReference>
<dbReference type="Gene3D" id="3.30.40.10">
    <property type="entry name" value="Zinc/RING finger domain, C3HC4 (zinc finger)"/>
    <property type="match status" value="1"/>
</dbReference>
<keyword evidence="1" id="KW-0479">Metal-binding</keyword>
<dbReference type="SUPFAM" id="SSF57903">
    <property type="entry name" value="FYVE/PHD zinc finger"/>
    <property type="match status" value="1"/>
</dbReference>
<dbReference type="GO" id="GO:0032154">
    <property type="term" value="C:cleavage furrow"/>
    <property type="evidence" value="ECO:0007669"/>
    <property type="project" value="TreeGrafter"/>
</dbReference>
<organism evidence="8 9">
    <name type="scientific">Zootermopsis nevadensis</name>
    <name type="common">Dampwood termite</name>
    <dbReference type="NCBI Taxonomy" id="136037"/>
    <lineage>
        <taxon>Eukaryota</taxon>
        <taxon>Metazoa</taxon>
        <taxon>Ecdysozoa</taxon>
        <taxon>Arthropoda</taxon>
        <taxon>Hexapoda</taxon>
        <taxon>Insecta</taxon>
        <taxon>Pterygota</taxon>
        <taxon>Neoptera</taxon>
        <taxon>Polyneoptera</taxon>
        <taxon>Dictyoptera</taxon>
        <taxon>Blattodea</taxon>
        <taxon>Blattoidea</taxon>
        <taxon>Termitoidae</taxon>
        <taxon>Termopsidae</taxon>
        <taxon>Zootermopsis</taxon>
    </lineage>
</organism>